<dbReference type="Pfam" id="PF13474">
    <property type="entry name" value="SnoaL_3"/>
    <property type="match status" value="1"/>
</dbReference>
<evidence type="ECO:0000259" key="1">
    <source>
        <dbReference type="Pfam" id="PF13474"/>
    </source>
</evidence>
<gene>
    <name evidence="2" type="ORF">EHSB41UT_03424</name>
</gene>
<proteinExistence type="predicted"/>
<dbReference type="InterPro" id="IPR037401">
    <property type="entry name" value="SnoaL-like"/>
</dbReference>
<dbReference type="AlphaFoldDB" id="A0A1X7ANE1"/>
<feature type="domain" description="SnoaL-like" evidence="1">
    <location>
        <begin position="69"/>
        <end position="178"/>
    </location>
</feature>
<evidence type="ECO:0000313" key="2">
    <source>
        <dbReference type="EMBL" id="SMA49642.1"/>
    </source>
</evidence>
<reference evidence="2 3" key="1">
    <citation type="submission" date="2017-03" db="EMBL/GenBank/DDBJ databases">
        <authorList>
            <person name="Afonso C.L."/>
            <person name="Miller P.J."/>
            <person name="Scott M.A."/>
            <person name="Spackman E."/>
            <person name="Goraichik I."/>
            <person name="Dimitrov K.M."/>
            <person name="Suarez D.L."/>
            <person name="Swayne D.E."/>
        </authorList>
    </citation>
    <scope>NUCLEOTIDE SEQUENCE [LARGE SCALE GENOMIC DNA]</scope>
    <source>
        <strain evidence="2">SB41UT1</strain>
    </source>
</reference>
<organism evidence="2 3">
    <name type="scientific">Parendozoicomonas haliclonae</name>
    <dbReference type="NCBI Taxonomy" id="1960125"/>
    <lineage>
        <taxon>Bacteria</taxon>
        <taxon>Pseudomonadati</taxon>
        <taxon>Pseudomonadota</taxon>
        <taxon>Gammaproteobacteria</taxon>
        <taxon>Oceanospirillales</taxon>
        <taxon>Endozoicomonadaceae</taxon>
        <taxon>Parendozoicomonas</taxon>
    </lineage>
</organism>
<dbReference type="SUPFAM" id="SSF54427">
    <property type="entry name" value="NTF2-like"/>
    <property type="match status" value="1"/>
</dbReference>
<protein>
    <recommendedName>
        <fullName evidence="1">SnoaL-like domain-containing protein</fullName>
    </recommendedName>
</protein>
<dbReference type="Gene3D" id="3.10.450.50">
    <property type="match status" value="1"/>
</dbReference>
<dbReference type="InterPro" id="IPR032710">
    <property type="entry name" value="NTF2-like_dom_sf"/>
</dbReference>
<sequence length="189" mass="21574">MIKASGTASSFLYHSLQNILTKISEPNLITIVTKFNNVLRLRFFAGATLSFSQFEKTTVTQPTHTTDAVKAFMEHLIDRATSYDVEALETIYHNDLHIVIVEMDNSVKVSNKREFITFFSALAAEGREKMNDWTQWHHIHVNGNDAVAVLTRKNDVAGDDTKIRCSIDLVFEDGRWQVIREEIFQVPNN</sequence>
<evidence type="ECO:0000313" key="3">
    <source>
        <dbReference type="Proteomes" id="UP000196573"/>
    </source>
</evidence>
<accession>A0A1X7ANE1</accession>
<dbReference type="EMBL" id="FWPT01000008">
    <property type="protein sequence ID" value="SMA49642.1"/>
    <property type="molecule type" value="Genomic_DNA"/>
</dbReference>
<keyword evidence="3" id="KW-1185">Reference proteome</keyword>
<dbReference type="Proteomes" id="UP000196573">
    <property type="component" value="Unassembled WGS sequence"/>
</dbReference>
<name>A0A1X7ANE1_9GAMM</name>